<dbReference type="PANTHER" id="PTHR38439:SF2">
    <property type="entry name" value="OUTER MEMBRANE PROTEIN H.8"/>
    <property type="match status" value="1"/>
</dbReference>
<keyword evidence="2" id="KW-0479">Metal-binding</keyword>
<accession>A0ABZ2KLX7</accession>
<dbReference type="Gene3D" id="2.60.40.420">
    <property type="entry name" value="Cupredoxins - blue copper proteins"/>
    <property type="match status" value="1"/>
</dbReference>
<keyword evidence="4" id="KW-0186">Copper</keyword>
<dbReference type="InterPro" id="IPR008972">
    <property type="entry name" value="Cupredoxin"/>
</dbReference>
<dbReference type="Pfam" id="PF00127">
    <property type="entry name" value="Copper-bind"/>
    <property type="match status" value="1"/>
</dbReference>
<dbReference type="PANTHER" id="PTHR38439">
    <property type="entry name" value="AURACYANIN-B"/>
    <property type="match status" value="1"/>
</dbReference>
<proteinExistence type="predicted"/>
<evidence type="ECO:0000256" key="1">
    <source>
        <dbReference type="ARBA" id="ARBA00022448"/>
    </source>
</evidence>
<dbReference type="CDD" id="cd04233">
    <property type="entry name" value="Auracyanin"/>
    <property type="match status" value="1"/>
</dbReference>
<evidence type="ECO:0000256" key="4">
    <source>
        <dbReference type="ARBA" id="ARBA00023008"/>
    </source>
</evidence>
<gene>
    <name evidence="7" type="ORF">LZC95_14685</name>
</gene>
<keyword evidence="8" id="KW-1185">Reference proteome</keyword>
<evidence type="ECO:0000256" key="2">
    <source>
        <dbReference type="ARBA" id="ARBA00022723"/>
    </source>
</evidence>
<dbReference type="InterPro" id="IPR028871">
    <property type="entry name" value="BlueCu_1_BS"/>
</dbReference>
<dbReference type="RefSeq" id="WP_394848687.1">
    <property type="nucleotide sequence ID" value="NZ_CP089982.1"/>
</dbReference>
<dbReference type="EMBL" id="CP089982">
    <property type="protein sequence ID" value="WXA98075.1"/>
    <property type="molecule type" value="Genomic_DNA"/>
</dbReference>
<dbReference type="PROSITE" id="PS00196">
    <property type="entry name" value="COPPER_BLUE"/>
    <property type="match status" value="1"/>
</dbReference>
<dbReference type="Proteomes" id="UP001379533">
    <property type="component" value="Chromosome"/>
</dbReference>
<organism evidence="7 8">
    <name type="scientific">Pendulispora brunnea</name>
    <dbReference type="NCBI Taxonomy" id="2905690"/>
    <lineage>
        <taxon>Bacteria</taxon>
        <taxon>Pseudomonadati</taxon>
        <taxon>Myxococcota</taxon>
        <taxon>Myxococcia</taxon>
        <taxon>Myxococcales</taxon>
        <taxon>Sorangiineae</taxon>
        <taxon>Pendulisporaceae</taxon>
        <taxon>Pendulispora</taxon>
    </lineage>
</organism>
<keyword evidence="1" id="KW-0813">Transport</keyword>
<protein>
    <submittedName>
        <fullName evidence="7">Plastocyanin/azurin family copper-binding protein</fullName>
    </submittedName>
</protein>
<feature type="chain" id="PRO_5045191800" evidence="5">
    <location>
        <begin position="19"/>
        <end position="145"/>
    </location>
</feature>
<keyword evidence="3" id="KW-0249">Electron transport</keyword>
<name>A0ABZ2KLX7_9BACT</name>
<reference evidence="7 8" key="1">
    <citation type="submission" date="2021-12" db="EMBL/GenBank/DDBJ databases">
        <title>Discovery of the Pendulisporaceae a myxobacterial family with distinct sporulation behavior and unique specialized metabolism.</title>
        <authorList>
            <person name="Garcia R."/>
            <person name="Popoff A."/>
            <person name="Bader C.D."/>
            <person name="Loehr J."/>
            <person name="Walesch S."/>
            <person name="Walt C."/>
            <person name="Boldt J."/>
            <person name="Bunk B."/>
            <person name="Haeckl F.J.F.P.J."/>
            <person name="Gunesch A.P."/>
            <person name="Birkelbach J."/>
            <person name="Nuebel U."/>
            <person name="Pietschmann T."/>
            <person name="Bach T."/>
            <person name="Mueller R."/>
        </authorList>
    </citation>
    <scope>NUCLEOTIDE SEQUENCE [LARGE SCALE GENOMIC DNA]</scope>
    <source>
        <strain evidence="7 8">MSr12523</strain>
    </source>
</reference>
<dbReference type="PROSITE" id="PS51257">
    <property type="entry name" value="PROKAR_LIPOPROTEIN"/>
    <property type="match status" value="1"/>
</dbReference>
<evidence type="ECO:0000313" key="7">
    <source>
        <dbReference type="EMBL" id="WXA98075.1"/>
    </source>
</evidence>
<evidence type="ECO:0000313" key="8">
    <source>
        <dbReference type="Proteomes" id="UP001379533"/>
    </source>
</evidence>
<evidence type="ECO:0000256" key="5">
    <source>
        <dbReference type="SAM" id="SignalP"/>
    </source>
</evidence>
<evidence type="ECO:0000259" key="6">
    <source>
        <dbReference type="Pfam" id="PF00127"/>
    </source>
</evidence>
<feature type="signal peptide" evidence="5">
    <location>
        <begin position="1"/>
        <end position="18"/>
    </location>
</feature>
<dbReference type="SUPFAM" id="SSF49503">
    <property type="entry name" value="Cupredoxins"/>
    <property type="match status" value="1"/>
</dbReference>
<dbReference type="InterPro" id="IPR050845">
    <property type="entry name" value="Cu-binding_ET"/>
</dbReference>
<keyword evidence="5" id="KW-0732">Signal</keyword>
<sequence>MKAILPLAGIVLALTASACGKSTHEQNIASVGDTMAYDLQGFTVKTGTQVHLVLKNNGTTPAMTHNWVLVKPGTEAAVATAGMEAGQAAGYVRANDGNIIAHTPLSAPGSTVEVTFTAPAPGMYPYICTYPGHYQTMKGTMQVTN</sequence>
<dbReference type="InterPro" id="IPR000923">
    <property type="entry name" value="BlueCu_1"/>
</dbReference>
<evidence type="ECO:0000256" key="3">
    <source>
        <dbReference type="ARBA" id="ARBA00022982"/>
    </source>
</evidence>
<feature type="domain" description="Blue (type 1) copper" evidence="6">
    <location>
        <begin position="32"/>
        <end position="143"/>
    </location>
</feature>